<sequence>MWTAGCMDEVCEGSTNPERSFVMGWPTCNCVAMFSSAEQKEKWLSLLKSRIKEEKENEEPKTIPLRVYGKGLSSFAVTKTLPVSNSDSTNEVIRLALQQFSIIGNVKDYQLWVISKRENGPYPLIGHEFPFSIQMNHVRHTTSQGGKDAAAPPADRQRAMQVEQLQVYKQCQFILKPRPTETLNESADFSQKPFKRRRSLITWAFWRGSSSHLNELSLGEPHGCLFGQPLSACLLGGRSAKASHGESDMLSFLYYEGSWTRGIFRRPAGARAVRELRDSLDAGEFQLPLTRDHVFIIAGVFKDFLRSIPSSLLCCELYEEWMDVLEEDEEEEEQVQDIKRMIGRLPKENTLLLRYLLAMLHGIQGNAQENQMTSFNLSVCIAPSMLWPPGVPCSPEVEGEGAKKVCELVKFMIEHCQQIAGEDPCSLFGGLPQRPNTDEMVSDPWMFPLTDSSYDSLENELDNSSGGSPGFCNRRLLRPKALQGSLESILTFSDEEHDTYADINQAETDSPHGLKIRLGRTRGRRQDPDLSCPSQHRLRRCSEPSIAYRATFGPCISESTDGLDGEARRCEHTWVTKRGLHPNKTHLPSNPSTTSTALPSGGHADLGTCPKGSPPKEPLSWGTLKGYRGLHPNSWLRKGRRLSLTQQDNLEKEEEDKTGKGPPDKSVTVGKVGEKGGGGKLISISQPMPSCKTFKDAAGGGGHVRGRPGQDSHKTRHLKQDSSSPPSHHRSTGSLHVPKSAWFQPSDTPHANTGEDATNRKCKAGVDVNEQKHTSPSFFNKHSGPSLSLFKRNKSHSVEEDSKLSVRLFQRRVSEPGQQIVERVANFTRARRPSDPGLKVSEVDPQGGTTKTHFCLSPYATKAVKDYFTSHPCSNPQSSQQVALALVESRREWLQRCSDPAAEPDLDQLLFAEESYV</sequence>
<protein>
    <submittedName>
        <fullName evidence="1">Uncharacterized protein</fullName>
    </submittedName>
</protein>
<reference evidence="1" key="1">
    <citation type="submission" date="2018-11" db="EMBL/GenBank/DDBJ databases">
        <title>The sequence and de novo assembly of Larimichthys crocea genome using PacBio and Hi-C technologies.</title>
        <authorList>
            <person name="Xu P."/>
            <person name="Chen B."/>
            <person name="Zhou Z."/>
            <person name="Ke Q."/>
            <person name="Wu Y."/>
            <person name="Bai H."/>
            <person name="Pu F."/>
        </authorList>
    </citation>
    <scope>NUCLEOTIDE SEQUENCE</scope>
    <source>
        <tissue evidence="1">Muscle</tissue>
    </source>
</reference>
<proteinExistence type="predicted"/>
<gene>
    <name evidence="1" type="ORF">E3U43_019227</name>
</gene>
<name>A0ACD3QYQ0_LARCR</name>
<evidence type="ECO:0000313" key="2">
    <source>
        <dbReference type="Proteomes" id="UP000793456"/>
    </source>
</evidence>
<comment type="caution">
    <text evidence="1">The sequence shown here is derived from an EMBL/GenBank/DDBJ whole genome shotgun (WGS) entry which is preliminary data.</text>
</comment>
<evidence type="ECO:0000313" key="1">
    <source>
        <dbReference type="EMBL" id="TMS11836.1"/>
    </source>
</evidence>
<accession>A0ACD3QYQ0</accession>
<dbReference type="Proteomes" id="UP000793456">
    <property type="component" value="Chromosome XIII"/>
</dbReference>
<keyword evidence="2" id="KW-1185">Reference proteome</keyword>
<dbReference type="EMBL" id="CM011686">
    <property type="protein sequence ID" value="TMS11836.1"/>
    <property type="molecule type" value="Genomic_DNA"/>
</dbReference>
<organism evidence="1 2">
    <name type="scientific">Larimichthys crocea</name>
    <name type="common">Large yellow croaker</name>
    <name type="synonym">Pseudosciaena crocea</name>
    <dbReference type="NCBI Taxonomy" id="215358"/>
    <lineage>
        <taxon>Eukaryota</taxon>
        <taxon>Metazoa</taxon>
        <taxon>Chordata</taxon>
        <taxon>Craniata</taxon>
        <taxon>Vertebrata</taxon>
        <taxon>Euteleostomi</taxon>
        <taxon>Actinopterygii</taxon>
        <taxon>Neopterygii</taxon>
        <taxon>Teleostei</taxon>
        <taxon>Neoteleostei</taxon>
        <taxon>Acanthomorphata</taxon>
        <taxon>Eupercaria</taxon>
        <taxon>Sciaenidae</taxon>
        <taxon>Larimichthys</taxon>
    </lineage>
</organism>